<dbReference type="InterPro" id="IPR003439">
    <property type="entry name" value="ABC_transporter-like_ATP-bd"/>
</dbReference>
<proteinExistence type="inferred from homology"/>
<protein>
    <submittedName>
        <fullName evidence="7">ABC transporter ATP-binding protein</fullName>
    </submittedName>
</protein>
<reference evidence="7" key="1">
    <citation type="submission" date="2022-08" db="EMBL/GenBank/DDBJ databases">
        <title>Complete genome of Mycoplasma iguanae type strain 2327.</title>
        <authorList>
            <person name="Spergser J."/>
        </authorList>
    </citation>
    <scope>NUCLEOTIDE SEQUENCE</scope>
    <source>
        <strain evidence="7">2327</strain>
    </source>
</reference>
<evidence type="ECO:0000256" key="1">
    <source>
        <dbReference type="ARBA" id="ARBA00005417"/>
    </source>
</evidence>
<dbReference type="InterPro" id="IPR017871">
    <property type="entry name" value="ABC_transporter-like_CS"/>
</dbReference>
<organism evidence="7 8">
    <name type="scientific">Mycoplasma iguanae</name>
    <dbReference type="NCBI Taxonomy" id="292461"/>
    <lineage>
        <taxon>Bacteria</taxon>
        <taxon>Bacillati</taxon>
        <taxon>Mycoplasmatota</taxon>
        <taxon>Mollicutes</taxon>
        <taxon>Mycoplasmataceae</taxon>
        <taxon>Mycoplasma</taxon>
    </lineage>
</organism>
<dbReference type="Gene3D" id="3.40.50.300">
    <property type="entry name" value="P-loop containing nucleotide triphosphate hydrolases"/>
    <property type="match status" value="1"/>
</dbReference>
<dbReference type="PROSITE" id="PS00211">
    <property type="entry name" value="ABC_TRANSPORTER_1"/>
    <property type="match status" value="1"/>
</dbReference>
<dbReference type="InterPro" id="IPR027417">
    <property type="entry name" value="P-loop_NTPase"/>
</dbReference>
<keyword evidence="4 7" id="KW-0067">ATP-binding</keyword>
<evidence type="ECO:0000313" key="8">
    <source>
        <dbReference type="Proteomes" id="UP001059252"/>
    </source>
</evidence>
<dbReference type="CDD" id="cd03255">
    <property type="entry name" value="ABC_MJ0796_LolCDE_FtsE"/>
    <property type="match status" value="1"/>
</dbReference>
<evidence type="ECO:0000256" key="4">
    <source>
        <dbReference type="ARBA" id="ARBA00022840"/>
    </source>
</evidence>
<dbReference type="Proteomes" id="UP001059252">
    <property type="component" value="Chromosome"/>
</dbReference>
<accession>A0ABY5R7E3</accession>
<evidence type="ECO:0000259" key="6">
    <source>
        <dbReference type="PROSITE" id="PS50893"/>
    </source>
</evidence>
<dbReference type="GO" id="GO:0005524">
    <property type="term" value="F:ATP binding"/>
    <property type="evidence" value="ECO:0007669"/>
    <property type="project" value="UniProtKB-KW"/>
</dbReference>
<keyword evidence="3" id="KW-0547">Nucleotide-binding</keyword>
<dbReference type="SMART" id="SM00382">
    <property type="entry name" value="AAA"/>
    <property type="match status" value="1"/>
</dbReference>
<evidence type="ECO:0000256" key="3">
    <source>
        <dbReference type="ARBA" id="ARBA00022741"/>
    </source>
</evidence>
<keyword evidence="8" id="KW-1185">Reference proteome</keyword>
<dbReference type="PROSITE" id="PS50893">
    <property type="entry name" value="ABC_TRANSPORTER_2"/>
    <property type="match status" value="1"/>
</dbReference>
<feature type="region of interest" description="Disordered" evidence="5">
    <location>
        <begin position="1"/>
        <end position="30"/>
    </location>
</feature>
<evidence type="ECO:0000313" key="7">
    <source>
        <dbReference type="EMBL" id="UVD81428.1"/>
    </source>
</evidence>
<evidence type="ECO:0000256" key="2">
    <source>
        <dbReference type="ARBA" id="ARBA00022448"/>
    </source>
</evidence>
<name>A0ABY5R7E3_9MOLU</name>
<keyword evidence="2" id="KW-0813">Transport</keyword>
<dbReference type="EMBL" id="CP102734">
    <property type="protein sequence ID" value="UVD81428.1"/>
    <property type="molecule type" value="Genomic_DNA"/>
</dbReference>
<gene>
    <name evidence="7" type="ORF">NV226_01690</name>
</gene>
<dbReference type="PANTHER" id="PTHR42798:SF2">
    <property type="entry name" value="ABC TRANSPORTER ATP-BINDING PROTEIN MG467-RELATED"/>
    <property type="match status" value="1"/>
</dbReference>
<sequence length="287" mass="32552">MFKKLSNKNKQPENHQTQQVISSNAKEMTKKELREIRKKDKSYIKNKEVCSLKNSPGNIIEVRDVKKYYLSGSVSTLVLKEINLEIKEGELAILYGKSGSGKSTLLNLISGLDRVSKGHIIVANNNLSCLSDSKLTLFRRKHVSFIFQSYNLLQNLTGYDNVLTGSYLQKDKSKILDIDQLFKDFEIEAIKDKYPSQMSGGQQQRISILRALIKNSDIIFADEPTGALDEATSKIVLKLLQEINRKYKTTVVMVSHDPHIAQIADKVIYIENGHIKKVEINKNPLQL</sequence>
<feature type="compositionally biased region" description="Polar residues" evidence="5">
    <location>
        <begin position="14"/>
        <end position="26"/>
    </location>
</feature>
<dbReference type="RefSeq" id="WP_258210602.1">
    <property type="nucleotide sequence ID" value="NZ_CP102734.1"/>
</dbReference>
<evidence type="ECO:0000256" key="5">
    <source>
        <dbReference type="SAM" id="MobiDB-lite"/>
    </source>
</evidence>
<dbReference type="SUPFAM" id="SSF52540">
    <property type="entry name" value="P-loop containing nucleoside triphosphate hydrolases"/>
    <property type="match status" value="1"/>
</dbReference>
<dbReference type="InterPro" id="IPR003593">
    <property type="entry name" value="AAA+_ATPase"/>
</dbReference>
<feature type="domain" description="ABC transporter" evidence="6">
    <location>
        <begin position="60"/>
        <end position="287"/>
    </location>
</feature>
<comment type="similarity">
    <text evidence="1">Belongs to the ABC transporter superfamily.</text>
</comment>
<dbReference type="InterPro" id="IPR017911">
    <property type="entry name" value="MacB-like_ATP-bd"/>
</dbReference>
<dbReference type="PANTHER" id="PTHR42798">
    <property type="entry name" value="LIPOPROTEIN-RELEASING SYSTEM ATP-BINDING PROTEIN LOLD"/>
    <property type="match status" value="1"/>
</dbReference>
<dbReference type="Pfam" id="PF00005">
    <property type="entry name" value="ABC_tran"/>
    <property type="match status" value="1"/>
</dbReference>